<feature type="transmembrane region" description="Helical" evidence="8">
    <location>
        <begin position="233"/>
        <end position="255"/>
    </location>
</feature>
<feature type="transmembrane region" description="Helical" evidence="8">
    <location>
        <begin position="70"/>
        <end position="87"/>
    </location>
</feature>
<feature type="transmembrane region" description="Helical" evidence="8">
    <location>
        <begin position="206"/>
        <end position="227"/>
    </location>
</feature>
<dbReference type="CDD" id="cd06853">
    <property type="entry name" value="GT_WecA_like"/>
    <property type="match status" value="1"/>
</dbReference>
<evidence type="ECO:0000256" key="1">
    <source>
        <dbReference type="ARBA" id="ARBA00004651"/>
    </source>
</evidence>
<comment type="subcellular location">
    <subcellularLocation>
        <location evidence="1">Cell membrane</location>
        <topology evidence="1">Multi-pass membrane protein</topology>
    </subcellularLocation>
</comment>
<sequence length="355" mass="39004">MQWVLYLVVPLLLSTVITPIVNRIGIKLDIYAHTNERTVHHGKIARVGGIAIYVAFILSMTFFMDGIDDAFRGLLIGSTVMFIGGLIDDMLDLKPILKIAFQVLAAYILIKVGGVELGVIHLPFGIVINMGVVSFLVTFVWIIGISNAINLVDGLDGLAGGITTIVFLTIAAISVADDRPDIAMISLIIAGSTLGFLFFNFHPAKIFMGDCGALFLGFVVAAISLMGFKGSTFITLGFPMLLLSVPIVDTLSAIVRRTFSGKKFTDADKGHFHHVLMRRFGHRNTVLIIYAITMSFGIVAYVYILNQKIGLLCVALLFIGLEIFLETSQMISPKYHPLISIYRILFRKNEKDDKE</sequence>
<name>A0A4R7ZAU9_9FIRM</name>
<keyword evidence="7" id="KW-0460">Magnesium</keyword>
<dbReference type="GO" id="GO:0016780">
    <property type="term" value="F:phosphotransferase activity, for other substituted phosphate groups"/>
    <property type="evidence" value="ECO:0007669"/>
    <property type="project" value="InterPro"/>
</dbReference>
<dbReference type="PANTHER" id="PTHR22926:SF3">
    <property type="entry name" value="UNDECAPRENYL-PHOSPHATE ALPHA-N-ACETYLGLUCOSAMINYL 1-PHOSPHATE TRANSFERASE"/>
    <property type="match status" value="1"/>
</dbReference>
<feature type="transmembrane region" description="Helical" evidence="8">
    <location>
        <begin position="99"/>
        <end position="120"/>
    </location>
</feature>
<organism evidence="9 10">
    <name type="scientific">Breznakia blatticola</name>
    <dbReference type="NCBI Taxonomy" id="1754012"/>
    <lineage>
        <taxon>Bacteria</taxon>
        <taxon>Bacillati</taxon>
        <taxon>Bacillota</taxon>
        <taxon>Erysipelotrichia</taxon>
        <taxon>Erysipelotrichales</taxon>
        <taxon>Erysipelotrichaceae</taxon>
        <taxon>Breznakia</taxon>
    </lineage>
</organism>
<comment type="caution">
    <text evidence="9">The sequence shown here is derived from an EMBL/GenBank/DDBJ whole genome shotgun (WGS) entry which is preliminary data.</text>
</comment>
<feature type="transmembrane region" description="Helical" evidence="8">
    <location>
        <begin position="182"/>
        <end position="199"/>
    </location>
</feature>
<keyword evidence="6 8" id="KW-0472">Membrane</keyword>
<keyword evidence="10" id="KW-1185">Reference proteome</keyword>
<evidence type="ECO:0000256" key="3">
    <source>
        <dbReference type="ARBA" id="ARBA00022679"/>
    </source>
</evidence>
<evidence type="ECO:0000256" key="7">
    <source>
        <dbReference type="PIRSR" id="PIRSR600715-1"/>
    </source>
</evidence>
<dbReference type="Proteomes" id="UP000294743">
    <property type="component" value="Unassembled WGS sequence"/>
</dbReference>
<keyword evidence="3 9" id="KW-0808">Transferase</keyword>
<feature type="transmembrane region" description="Helical" evidence="8">
    <location>
        <begin position="44"/>
        <end position="64"/>
    </location>
</feature>
<evidence type="ECO:0000256" key="5">
    <source>
        <dbReference type="ARBA" id="ARBA00022989"/>
    </source>
</evidence>
<feature type="transmembrane region" description="Helical" evidence="8">
    <location>
        <begin position="286"/>
        <end position="303"/>
    </location>
</feature>
<evidence type="ECO:0000256" key="2">
    <source>
        <dbReference type="ARBA" id="ARBA00022475"/>
    </source>
</evidence>
<dbReference type="EMBL" id="SODD01000043">
    <property type="protein sequence ID" value="TDW13209.1"/>
    <property type="molecule type" value="Genomic_DNA"/>
</dbReference>
<feature type="transmembrane region" description="Helical" evidence="8">
    <location>
        <begin position="126"/>
        <end position="145"/>
    </location>
</feature>
<keyword evidence="7" id="KW-0479">Metal-binding</keyword>
<dbReference type="GO" id="GO:0071555">
    <property type="term" value="P:cell wall organization"/>
    <property type="evidence" value="ECO:0007669"/>
    <property type="project" value="TreeGrafter"/>
</dbReference>
<dbReference type="InterPro" id="IPR000715">
    <property type="entry name" value="Glycosyl_transferase_4"/>
</dbReference>
<dbReference type="Pfam" id="PF00953">
    <property type="entry name" value="Glycos_transf_4"/>
    <property type="match status" value="1"/>
</dbReference>
<gene>
    <name evidence="9" type="ORF">EDD63_1432</name>
</gene>
<dbReference type="RefSeq" id="WP_134170863.1">
    <property type="nucleotide sequence ID" value="NZ_SODD01000043.1"/>
</dbReference>
<keyword evidence="5 8" id="KW-1133">Transmembrane helix</keyword>
<dbReference type="OrthoDB" id="9783652at2"/>
<comment type="cofactor">
    <cofactor evidence="7">
        <name>Mg(2+)</name>
        <dbReference type="ChEBI" id="CHEBI:18420"/>
    </cofactor>
</comment>
<keyword evidence="4 8" id="KW-0812">Transmembrane</keyword>
<dbReference type="GO" id="GO:0009103">
    <property type="term" value="P:lipopolysaccharide biosynthetic process"/>
    <property type="evidence" value="ECO:0007669"/>
    <property type="project" value="TreeGrafter"/>
</dbReference>
<evidence type="ECO:0000313" key="9">
    <source>
        <dbReference type="EMBL" id="TDW13209.1"/>
    </source>
</evidence>
<dbReference type="GO" id="GO:0044038">
    <property type="term" value="P:cell wall macromolecule biosynthetic process"/>
    <property type="evidence" value="ECO:0007669"/>
    <property type="project" value="TreeGrafter"/>
</dbReference>
<keyword evidence="2" id="KW-1003">Cell membrane</keyword>
<evidence type="ECO:0000313" key="10">
    <source>
        <dbReference type="Proteomes" id="UP000294743"/>
    </source>
</evidence>
<reference evidence="9 10" key="1">
    <citation type="submission" date="2019-03" db="EMBL/GenBank/DDBJ databases">
        <title>Genomic Encyclopedia of Type Strains, Phase IV (KMG-IV): sequencing the most valuable type-strain genomes for metagenomic binning, comparative biology and taxonomic classification.</title>
        <authorList>
            <person name="Goeker M."/>
        </authorList>
    </citation>
    <scope>NUCLEOTIDE SEQUENCE [LARGE SCALE GENOMIC DNA]</scope>
    <source>
        <strain evidence="9 10">DSM 28867</strain>
    </source>
</reference>
<dbReference type="GO" id="GO:0046872">
    <property type="term" value="F:metal ion binding"/>
    <property type="evidence" value="ECO:0007669"/>
    <property type="project" value="UniProtKB-KW"/>
</dbReference>
<feature type="binding site" evidence="7">
    <location>
        <position position="150"/>
    </location>
    <ligand>
        <name>Mg(2+)</name>
        <dbReference type="ChEBI" id="CHEBI:18420"/>
    </ligand>
</feature>
<feature type="transmembrane region" description="Helical" evidence="8">
    <location>
        <begin position="309"/>
        <end position="325"/>
    </location>
</feature>
<evidence type="ECO:0000256" key="6">
    <source>
        <dbReference type="ARBA" id="ARBA00023136"/>
    </source>
</evidence>
<protein>
    <submittedName>
        <fullName evidence="9">UDP-GlcNAc:undecaprenyl-phosphate GlcNAc-1-phosphate transferase</fullName>
    </submittedName>
</protein>
<feature type="transmembrane region" description="Helical" evidence="8">
    <location>
        <begin position="157"/>
        <end position="176"/>
    </location>
</feature>
<feature type="transmembrane region" description="Helical" evidence="8">
    <location>
        <begin position="6"/>
        <end position="24"/>
    </location>
</feature>
<feature type="binding site" evidence="7">
    <location>
        <position position="210"/>
    </location>
    <ligand>
        <name>Mg(2+)</name>
        <dbReference type="ChEBI" id="CHEBI:18420"/>
    </ligand>
</feature>
<dbReference type="GO" id="GO:0005886">
    <property type="term" value="C:plasma membrane"/>
    <property type="evidence" value="ECO:0007669"/>
    <property type="project" value="UniProtKB-SubCell"/>
</dbReference>
<evidence type="ECO:0000256" key="4">
    <source>
        <dbReference type="ARBA" id="ARBA00022692"/>
    </source>
</evidence>
<proteinExistence type="predicted"/>
<dbReference type="AlphaFoldDB" id="A0A4R7ZAU9"/>
<evidence type="ECO:0000256" key="8">
    <source>
        <dbReference type="SAM" id="Phobius"/>
    </source>
</evidence>
<dbReference type="PANTHER" id="PTHR22926">
    <property type="entry name" value="PHOSPHO-N-ACETYLMURAMOYL-PENTAPEPTIDE-TRANSFERASE"/>
    <property type="match status" value="1"/>
</dbReference>
<accession>A0A4R7ZAU9</accession>